<evidence type="ECO:0000256" key="1">
    <source>
        <dbReference type="ARBA" id="ARBA00004141"/>
    </source>
</evidence>
<feature type="transmembrane region" description="Helical" evidence="16">
    <location>
        <begin position="12"/>
        <end position="32"/>
    </location>
</feature>
<evidence type="ECO:0000256" key="15">
    <source>
        <dbReference type="RuleBase" id="RU000581"/>
    </source>
</evidence>
<dbReference type="PRINTS" id="PR00075">
    <property type="entry name" value="FACDDSATRASE"/>
</dbReference>
<evidence type="ECO:0000256" key="14">
    <source>
        <dbReference type="PIRSR" id="PIRSR604294-1"/>
    </source>
</evidence>
<gene>
    <name evidence="17" type="ORF">RDWZM_005124</name>
</gene>
<organism evidence="17 18">
    <name type="scientific">Blomia tropicalis</name>
    <name type="common">Mite</name>
    <dbReference type="NCBI Taxonomy" id="40697"/>
    <lineage>
        <taxon>Eukaryota</taxon>
        <taxon>Metazoa</taxon>
        <taxon>Ecdysozoa</taxon>
        <taxon>Arthropoda</taxon>
        <taxon>Chelicerata</taxon>
        <taxon>Arachnida</taxon>
        <taxon>Acari</taxon>
        <taxon>Acariformes</taxon>
        <taxon>Sarcoptiformes</taxon>
        <taxon>Astigmata</taxon>
        <taxon>Glycyphagoidea</taxon>
        <taxon>Echimyopodidae</taxon>
        <taxon>Blomia</taxon>
    </lineage>
</organism>
<keyword evidence="6 14" id="KW-0479">Metal-binding</keyword>
<feature type="binding site" evidence="14">
    <location>
        <position position="483"/>
    </location>
    <ligand>
        <name>Fe cation</name>
        <dbReference type="ChEBI" id="CHEBI:24875"/>
        <note>catalytic</note>
    </ligand>
</feature>
<dbReference type="GO" id="GO:0016702">
    <property type="term" value="F:oxidoreductase activity, acting on single donors with incorporation of molecular oxygen, incorporation of two atoms of oxygen"/>
    <property type="evidence" value="ECO:0007669"/>
    <property type="project" value="InterPro"/>
</dbReference>
<dbReference type="PANTHER" id="PTHR11351">
    <property type="entry name" value="ACYL-COA DESATURASE"/>
    <property type="match status" value="1"/>
</dbReference>
<accession>A0A9Q0M7F1</accession>
<feature type="transmembrane region" description="Helical" evidence="16">
    <location>
        <begin position="250"/>
        <end position="271"/>
    </location>
</feature>
<dbReference type="PANTHER" id="PTHR11351:SF31">
    <property type="entry name" value="DESATURASE 1, ISOFORM A-RELATED"/>
    <property type="match status" value="1"/>
</dbReference>
<keyword evidence="7" id="KW-0276">Fatty acid metabolism</keyword>
<feature type="transmembrane region" description="Helical" evidence="16">
    <location>
        <begin position="158"/>
        <end position="175"/>
    </location>
</feature>
<keyword evidence="13 15" id="KW-0275">Fatty acid biosynthesis</keyword>
<reference evidence="17" key="1">
    <citation type="submission" date="2022-12" db="EMBL/GenBank/DDBJ databases">
        <title>Genome assemblies of Blomia tropicalis.</title>
        <authorList>
            <person name="Cui Y."/>
        </authorList>
    </citation>
    <scope>NUCLEOTIDE SEQUENCE</scope>
    <source>
        <tissue evidence="17">Adult mites</tissue>
    </source>
</reference>
<proteinExistence type="inferred from homology"/>
<keyword evidence="10 14" id="KW-0408">Iron</keyword>
<evidence type="ECO:0000256" key="4">
    <source>
        <dbReference type="ARBA" id="ARBA00022516"/>
    </source>
</evidence>
<evidence type="ECO:0000313" key="18">
    <source>
        <dbReference type="Proteomes" id="UP001142055"/>
    </source>
</evidence>
<comment type="cofactor">
    <cofactor evidence="14">
        <name>Fe(2+)</name>
        <dbReference type="ChEBI" id="CHEBI:29033"/>
    </cofactor>
    <text evidence="14">Binds 1 Fe(2+) ion per subunit.</text>
</comment>
<dbReference type="EMBL" id="JAPWDV010000002">
    <property type="protein sequence ID" value="KAJ6219312.1"/>
    <property type="molecule type" value="Genomic_DNA"/>
</dbReference>
<evidence type="ECO:0000256" key="2">
    <source>
        <dbReference type="ARBA" id="ARBA00006787"/>
    </source>
</evidence>
<evidence type="ECO:0000256" key="10">
    <source>
        <dbReference type="ARBA" id="ARBA00023004"/>
    </source>
</evidence>
<dbReference type="GO" id="GO:0005506">
    <property type="term" value="F:iron ion binding"/>
    <property type="evidence" value="ECO:0007669"/>
    <property type="project" value="TreeGrafter"/>
</dbReference>
<dbReference type="GO" id="GO:0005789">
    <property type="term" value="C:endoplasmic reticulum membrane"/>
    <property type="evidence" value="ECO:0007669"/>
    <property type="project" value="TreeGrafter"/>
</dbReference>
<evidence type="ECO:0000256" key="7">
    <source>
        <dbReference type="ARBA" id="ARBA00022832"/>
    </source>
</evidence>
<keyword evidence="11" id="KW-0443">Lipid metabolism</keyword>
<evidence type="ECO:0000256" key="16">
    <source>
        <dbReference type="SAM" id="Phobius"/>
    </source>
</evidence>
<evidence type="ECO:0000256" key="3">
    <source>
        <dbReference type="ARBA" id="ARBA00009295"/>
    </source>
</evidence>
<comment type="subcellular location">
    <subcellularLocation>
        <location evidence="1">Membrane</location>
        <topology evidence="1">Multi-pass membrane protein</topology>
    </subcellularLocation>
</comment>
<feature type="binding site" evidence="14">
    <location>
        <position position="616"/>
    </location>
    <ligand>
        <name>Fe cation</name>
        <dbReference type="ChEBI" id="CHEBI:24875"/>
        <note>catalytic</note>
    </ligand>
</feature>
<comment type="domain">
    <text evidence="15">The histidine box domains are involved in binding the catalytic metal ions.</text>
</comment>
<protein>
    <submittedName>
        <fullName evidence="17">Uncharacterized protein</fullName>
    </submittedName>
</protein>
<keyword evidence="18" id="KW-1185">Reference proteome</keyword>
<dbReference type="InterPro" id="IPR015876">
    <property type="entry name" value="Acyl-CoA_DS"/>
</dbReference>
<dbReference type="InterPro" id="IPR004294">
    <property type="entry name" value="Carotenoid_Oase"/>
</dbReference>
<evidence type="ECO:0000256" key="13">
    <source>
        <dbReference type="ARBA" id="ARBA00023160"/>
    </source>
</evidence>
<comment type="caution">
    <text evidence="17">The sequence shown here is derived from an EMBL/GenBank/DDBJ whole genome shotgun (WGS) entry which is preliminary data.</text>
</comment>
<sequence>MITKSDLVWRNIFLLTILHLLALASFFSFVYIRWSTLFIVYAPTLLASLVGITAGAHRLWSHRSYKAHLCLRIFLMICNTIALQNDIYVWCRDHRVHHKYSETDADPHNSKRGFFFAHMGWLMVRKNREVFRKGATIDLTDLKRDPVVMFQRRHYHQLIIIFWLLIPTLLPYLLFDENIIHSFLTCVCFRYVYSLHSTWLVNSAAHLYGNRPYDRRIEPRENRLVIVASFGEGYHNYHHTFPWDYSTSEFGWMGSLNLTTMIIDLFVWLGLAYDRKMVSSEIVHRRMARSGHNKLSNDDNRKWSIIQHLIGWFFGSMALWLPASVRIISNLFNGTIPEWVNIQMLRLGPGKWDLDDEFALNHWLDGCAMLCKFTITDGQVTFHSKYLRSEAYKKMVQVKRPIFTEFGTRSFPDPCKNVFSRFFSQIVPSDLTDNGCVGIYKLSDEYYAASETCNILKICNQSLNVQQKINLDKIVGVNLACSHVQYVRDEHYAYNMSSSFMTGLKYHLLKIPLYRDDPLDEDSLLSRATVLTSIPSSWKTCIAYYHSYGITENYIIFIELPLVVNAFKLAACTSMGKPLKDCFEWHPTEKTRFYVICKRTGHIVNKYYSKAFFFFHMINSYEIDGHIVTDLMAYDDATILEKWDLNAMRNNIYDERNQAQPTRFIMPLSVNLNESETGTNLIRLPQTEAYATVNAEKHIFLTSEKMGRSGFELPTINYQNFNGKQYRFCYGSGVFERGYYANSVCKLNMQTKEVSRWHGTETQYPGECIFIARPGSIEEDDGILLSIVLSSIESEPHFVLILDGKSFTELARANLLCGVGQIPPTIHGVFTYLDELK</sequence>
<keyword evidence="9 15" id="KW-0560">Oxidoreductase</keyword>
<evidence type="ECO:0000256" key="5">
    <source>
        <dbReference type="ARBA" id="ARBA00022692"/>
    </source>
</evidence>
<dbReference type="CDD" id="cd03505">
    <property type="entry name" value="Delta9-FADS-like"/>
    <property type="match status" value="1"/>
</dbReference>
<evidence type="ECO:0000256" key="6">
    <source>
        <dbReference type="ARBA" id="ARBA00022723"/>
    </source>
</evidence>
<evidence type="ECO:0000256" key="8">
    <source>
        <dbReference type="ARBA" id="ARBA00022989"/>
    </source>
</evidence>
<dbReference type="InterPro" id="IPR001522">
    <property type="entry name" value="FADS-1_CS"/>
</dbReference>
<evidence type="ECO:0000256" key="9">
    <source>
        <dbReference type="ARBA" id="ARBA00023002"/>
    </source>
</evidence>
<dbReference type="GO" id="GO:0006636">
    <property type="term" value="P:unsaturated fatty acid biosynthetic process"/>
    <property type="evidence" value="ECO:0007669"/>
    <property type="project" value="TreeGrafter"/>
</dbReference>
<dbReference type="GO" id="GO:0004768">
    <property type="term" value="F:stearoyl-CoA 9-desaturase activity"/>
    <property type="evidence" value="ECO:0007669"/>
    <property type="project" value="TreeGrafter"/>
</dbReference>
<name>A0A9Q0M7F1_BLOTA</name>
<dbReference type="AlphaFoldDB" id="A0A9Q0M7F1"/>
<evidence type="ECO:0000256" key="12">
    <source>
        <dbReference type="ARBA" id="ARBA00023136"/>
    </source>
</evidence>
<feature type="transmembrane region" description="Helical" evidence="16">
    <location>
        <begin position="303"/>
        <end position="323"/>
    </location>
</feature>
<keyword evidence="12 16" id="KW-0472">Membrane</keyword>
<feature type="binding site" evidence="14">
    <location>
        <position position="546"/>
    </location>
    <ligand>
        <name>Fe cation</name>
        <dbReference type="ChEBI" id="CHEBI:24875"/>
        <note>catalytic</note>
    </ligand>
</feature>
<dbReference type="PROSITE" id="PS00476">
    <property type="entry name" value="FATTY_ACID_DESATUR_1"/>
    <property type="match status" value="1"/>
</dbReference>
<comment type="similarity">
    <text evidence="3 15">Belongs to the fatty acid desaturase type 1 family.</text>
</comment>
<feature type="binding site" evidence="14">
    <location>
        <position position="827"/>
    </location>
    <ligand>
        <name>Fe cation</name>
        <dbReference type="ChEBI" id="CHEBI:24875"/>
        <note>catalytic</note>
    </ligand>
</feature>
<keyword evidence="4 15" id="KW-0444">Lipid biosynthesis</keyword>
<keyword evidence="5 15" id="KW-0812">Transmembrane</keyword>
<keyword evidence="8 16" id="KW-1133">Transmembrane helix</keyword>
<feature type="transmembrane region" description="Helical" evidence="16">
    <location>
        <begin position="38"/>
        <end position="56"/>
    </location>
</feature>
<evidence type="ECO:0000313" key="17">
    <source>
        <dbReference type="EMBL" id="KAJ6219312.1"/>
    </source>
</evidence>
<evidence type="ECO:0000256" key="11">
    <source>
        <dbReference type="ARBA" id="ARBA00023098"/>
    </source>
</evidence>
<dbReference type="Proteomes" id="UP001142055">
    <property type="component" value="Chromosome 2"/>
</dbReference>
<comment type="similarity">
    <text evidence="2">Belongs to the carotenoid oxygenase family.</text>
</comment>
<dbReference type="Pfam" id="PF03055">
    <property type="entry name" value="RPE65"/>
    <property type="match status" value="1"/>
</dbReference>